<protein>
    <submittedName>
        <fullName evidence="3">Porin family protein</fullName>
    </submittedName>
</protein>
<accession>A0A538SS36</accession>
<dbReference type="Gene3D" id="2.40.160.20">
    <property type="match status" value="1"/>
</dbReference>
<organism evidence="3 4">
    <name type="scientific">Eiseniibacteriota bacterium</name>
    <dbReference type="NCBI Taxonomy" id="2212470"/>
    <lineage>
        <taxon>Bacteria</taxon>
        <taxon>Candidatus Eiseniibacteriota</taxon>
    </lineage>
</organism>
<dbReference type="SUPFAM" id="SSF56925">
    <property type="entry name" value="OMPA-like"/>
    <property type="match status" value="1"/>
</dbReference>
<evidence type="ECO:0000259" key="2">
    <source>
        <dbReference type="Pfam" id="PF13505"/>
    </source>
</evidence>
<evidence type="ECO:0000256" key="1">
    <source>
        <dbReference type="ARBA" id="ARBA00022729"/>
    </source>
</evidence>
<evidence type="ECO:0000313" key="3">
    <source>
        <dbReference type="EMBL" id="TMQ54212.1"/>
    </source>
</evidence>
<gene>
    <name evidence="3" type="ORF">E6K73_00305</name>
</gene>
<dbReference type="InterPro" id="IPR011250">
    <property type="entry name" value="OMP/PagP_B-barrel"/>
</dbReference>
<feature type="domain" description="Outer membrane protein beta-barrel" evidence="2">
    <location>
        <begin position="36"/>
        <end position="209"/>
    </location>
</feature>
<dbReference type="Proteomes" id="UP000320184">
    <property type="component" value="Unassembled WGS sequence"/>
</dbReference>
<evidence type="ECO:0000313" key="4">
    <source>
        <dbReference type="Proteomes" id="UP000320184"/>
    </source>
</evidence>
<dbReference type="Pfam" id="PF13505">
    <property type="entry name" value="OMP_b-brl"/>
    <property type="match status" value="1"/>
</dbReference>
<proteinExistence type="predicted"/>
<comment type="caution">
    <text evidence="3">The sequence shown here is derived from an EMBL/GenBank/DDBJ whole genome shotgun (WGS) entry which is preliminary data.</text>
</comment>
<dbReference type="AlphaFoldDB" id="A0A538SS36"/>
<dbReference type="EMBL" id="VBOT01000002">
    <property type="protein sequence ID" value="TMQ54212.1"/>
    <property type="molecule type" value="Genomic_DNA"/>
</dbReference>
<keyword evidence="1" id="KW-0732">Signal</keyword>
<reference evidence="3 4" key="1">
    <citation type="journal article" date="2019" name="Nat. Microbiol.">
        <title>Mediterranean grassland soil C-N compound turnover is dependent on rainfall and depth, and is mediated by genomically divergent microorganisms.</title>
        <authorList>
            <person name="Diamond S."/>
            <person name="Andeer P.F."/>
            <person name="Li Z."/>
            <person name="Crits-Christoph A."/>
            <person name="Burstein D."/>
            <person name="Anantharaman K."/>
            <person name="Lane K.R."/>
            <person name="Thomas B.C."/>
            <person name="Pan C."/>
            <person name="Northen T.R."/>
            <person name="Banfield J.F."/>
        </authorList>
    </citation>
    <scope>NUCLEOTIDE SEQUENCE [LARGE SCALE GENOMIC DNA]</scope>
    <source>
        <strain evidence="3">WS_3</strain>
    </source>
</reference>
<name>A0A538SS36_UNCEI</name>
<dbReference type="InterPro" id="IPR027385">
    <property type="entry name" value="Beta-barrel_OMP"/>
</dbReference>
<sequence length="224" mass="23989">MSDPGQADNSRESWAWQQGQAQPWEGVFMRVRHLFTAVMTVLAVSPAYALGSHQIGVQAGLSVPTGDFSDAANAGYNVGAEYRYVLDRFGVGAEAKYNAWNGSNDLNAAAESLYGSGSKYSFSAWQTDVFGIVSMPMAGVPKVLPYLRAGLGVYGPGTKLEIPGTSTTESNSEFGMLFGAGFDFSMSSSMKLGVGATYHRVKDSEADFFSTEVRMLFPIKAGHD</sequence>